<evidence type="ECO:0000313" key="1">
    <source>
        <dbReference type="EMBL" id="KAB5584400.1"/>
    </source>
</evidence>
<dbReference type="EMBL" id="VFJC01000003">
    <property type="protein sequence ID" value="KAB5584400.1"/>
    <property type="molecule type" value="Genomic_DNA"/>
</dbReference>
<gene>
    <name evidence="1" type="ORF">PHYPO_G00107120</name>
</gene>
<protein>
    <submittedName>
        <fullName evidence="1">Uncharacterized protein</fullName>
    </submittedName>
</protein>
<evidence type="ECO:0000313" key="2">
    <source>
        <dbReference type="Proteomes" id="UP000327468"/>
    </source>
</evidence>
<sequence length="95" mass="10726">MSRARSSRANGKAVKEGRGFWVTLATNVIRVSAAGKRFSGSERLLVILATRHQLGKLRLETLKEAEMVDHSFMERLLRAKTLVRKTSLALNQLKY</sequence>
<reference evidence="1 2" key="1">
    <citation type="submission" date="2019-06" db="EMBL/GenBank/DDBJ databases">
        <title>A chromosome-scale genome assembly of the striped catfish, Pangasianodon hypophthalmus.</title>
        <authorList>
            <person name="Wen M."/>
            <person name="Zahm M."/>
            <person name="Roques C."/>
            <person name="Cabau C."/>
            <person name="Klopp C."/>
            <person name="Donnadieu C."/>
            <person name="Jouanno E."/>
            <person name="Avarre J.-C."/>
            <person name="Campet M."/>
            <person name="Ha T.T.T."/>
            <person name="Dugue R."/>
            <person name="Lampietro C."/>
            <person name="Louis A."/>
            <person name="Herpin A."/>
            <person name="Echchiki A."/>
            <person name="Berthelot C."/>
            <person name="Parey E."/>
            <person name="Roest-Crollius H."/>
            <person name="Braasch I."/>
            <person name="Postlethwait J."/>
            <person name="Bobe J."/>
            <person name="Montfort J."/>
            <person name="Bouchez O."/>
            <person name="Begum T."/>
            <person name="Schartl M."/>
            <person name="Guiguen Y."/>
        </authorList>
    </citation>
    <scope>NUCLEOTIDE SEQUENCE [LARGE SCALE GENOMIC DNA]</scope>
    <source>
        <strain evidence="1 2">Indonesia</strain>
        <tissue evidence="1">Blood</tissue>
    </source>
</reference>
<keyword evidence="2" id="KW-1185">Reference proteome</keyword>
<accession>A0A5N5PXH2</accession>
<proteinExistence type="predicted"/>
<name>A0A5N5PXH2_PANHP</name>
<dbReference type="Proteomes" id="UP000327468">
    <property type="component" value="Chromosome 2"/>
</dbReference>
<comment type="caution">
    <text evidence="1">The sequence shown here is derived from an EMBL/GenBank/DDBJ whole genome shotgun (WGS) entry which is preliminary data.</text>
</comment>
<organism evidence="1 2">
    <name type="scientific">Pangasianodon hypophthalmus</name>
    <name type="common">Striped catfish</name>
    <name type="synonym">Helicophagus hypophthalmus</name>
    <dbReference type="NCBI Taxonomy" id="310915"/>
    <lineage>
        <taxon>Eukaryota</taxon>
        <taxon>Metazoa</taxon>
        <taxon>Chordata</taxon>
        <taxon>Craniata</taxon>
        <taxon>Vertebrata</taxon>
        <taxon>Euteleostomi</taxon>
        <taxon>Actinopterygii</taxon>
        <taxon>Neopterygii</taxon>
        <taxon>Teleostei</taxon>
        <taxon>Ostariophysi</taxon>
        <taxon>Siluriformes</taxon>
        <taxon>Pangasiidae</taxon>
        <taxon>Pangasianodon</taxon>
    </lineage>
</organism>
<dbReference type="AlphaFoldDB" id="A0A5N5PXH2"/>